<evidence type="ECO:0000313" key="4">
    <source>
        <dbReference type="Proteomes" id="UP001172738"/>
    </source>
</evidence>
<feature type="compositionally biased region" description="Pro residues" evidence="1">
    <location>
        <begin position="334"/>
        <end position="344"/>
    </location>
</feature>
<evidence type="ECO:0000313" key="3">
    <source>
        <dbReference type="EMBL" id="MDN4472230.1"/>
    </source>
</evidence>
<evidence type="ECO:0000256" key="1">
    <source>
        <dbReference type="SAM" id="MobiDB-lite"/>
    </source>
</evidence>
<feature type="compositionally biased region" description="Pro residues" evidence="1">
    <location>
        <begin position="438"/>
        <end position="456"/>
    </location>
</feature>
<keyword evidence="4" id="KW-1185">Reference proteome</keyword>
<dbReference type="InterPro" id="IPR008266">
    <property type="entry name" value="Tyr_kinase_AS"/>
</dbReference>
<proteinExistence type="predicted"/>
<feature type="compositionally biased region" description="Pro residues" evidence="1">
    <location>
        <begin position="370"/>
        <end position="384"/>
    </location>
</feature>
<organism evidence="3 4">
    <name type="scientific">Demequina zhanjiangensis</name>
    <dbReference type="NCBI Taxonomy" id="3051659"/>
    <lineage>
        <taxon>Bacteria</taxon>
        <taxon>Bacillati</taxon>
        <taxon>Actinomycetota</taxon>
        <taxon>Actinomycetes</taxon>
        <taxon>Micrococcales</taxon>
        <taxon>Demequinaceae</taxon>
        <taxon>Demequina</taxon>
    </lineage>
</organism>
<dbReference type="PROSITE" id="PS00109">
    <property type="entry name" value="PROTEIN_KINASE_TYR"/>
    <property type="match status" value="1"/>
</dbReference>
<dbReference type="RefSeq" id="WP_301126622.1">
    <property type="nucleotide sequence ID" value="NZ_JAUHPV010000002.1"/>
</dbReference>
<evidence type="ECO:0000259" key="2">
    <source>
        <dbReference type="Pfam" id="PF01636"/>
    </source>
</evidence>
<name>A0ABT8FZA7_9MICO</name>
<protein>
    <submittedName>
        <fullName evidence="3">Phosphotransferase</fullName>
    </submittedName>
</protein>
<reference evidence="3" key="1">
    <citation type="submission" date="2023-06" db="EMBL/GenBank/DDBJ databases">
        <title>SYSU T00b26.</title>
        <authorList>
            <person name="Gao L."/>
            <person name="Fang B.-Z."/>
            <person name="Li W.-J."/>
        </authorList>
    </citation>
    <scope>NUCLEOTIDE SEQUENCE</scope>
    <source>
        <strain evidence="3">SYSU T00b26</strain>
    </source>
</reference>
<feature type="region of interest" description="Disordered" evidence="1">
    <location>
        <begin position="517"/>
        <end position="558"/>
    </location>
</feature>
<dbReference type="InterPro" id="IPR002575">
    <property type="entry name" value="Aminoglycoside_PTrfase"/>
</dbReference>
<feature type="region of interest" description="Disordered" evidence="1">
    <location>
        <begin position="300"/>
        <end position="500"/>
    </location>
</feature>
<sequence>MTLPSRVPPERHDVPAWAVRDQIAATHLRFDAIDRDTTSHATMLRRLGLHRVIWDRFSEDPGARVSALEALRREGVTLDGVWVSHPLPDIGEPGYEERFGVVPHHLRALMDTVTRRGMSPDLWVPLSFAPPGAPAPLPARTHRVEVERAADHLVGLARLAHGHGLCLVLVNHGGWAGEPQTMLDIVAALERRGLKNVGIGLQLQHAQHHTADLDQVIEELGDSLVAIVLSGMDAGAELSGRLMLPFGAGSRDRWVTHALVDSGWNGRVVVHAAGHDDAEARLADSLEGLEWAVGRLAGARTPRPAPRIVEPTWPPGWAWRPDSASRAAGHARPPKAPLPTPYGQPEPRRDTPRVDSALAYLQGSRGEKPTPTPTPTPRATPEPAPTSAAAPQATPTAAPTPTPPAPAPALTPASGAAAKRRPEPLTEQIPTASAPAPAARPAPAPAHTPAAAPAPEPAALQRRAPASHTSAPAHPAPARPEHVRPGPDRPTPARPLPVRPGLDAARAFLPRRHRASLLTSAPLPSDTPSRAPAATKPATSPIATATERSSSTPPDAADEIRRSQISDHAPDPYSGALHALLTHLESVGFTGAPRSFGWDDQGRHLVEFVPGTRVDDPRAPAAALDAARIGRFVRDMHDALASFRPPVGARWFEGIPSPGHDLIVHQDLSPSNIVVKEDGSLAAIDWDAAAPGTRLWDLAQVAHSFAPLYSADSDLRGSISRLRGIADGYGLDEADREALVPLLAQRSARMYDYLEAMLRTGQSPWVELWERGIGTVWRRDAAWIHAHEQDWHRALLDRVPAV</sequence>
<dbReference type="EMBL" id="JAUHPV010000002">
    <property type="protein sequence ID" value="MDN4472230.1"/>
    <property type="molecule type" value="Genomic_DNA"/>
</dbReference>
<feature type="domain" description="Aminoglycoside phosphotransferase" evidence="2">
    <location>
        <begin position="651"/>
        <end position="706"/>
    </location>
</feature>
<feature type="compositionally biased region" description="Pro residues" evidence="1">
    <location>
        <begin position="488"/>
        <end position="498"/>
    </location>
</feature>
<feature type="compositionally biased region" description="Pro residues" evidence="1">
    <location>
        <begin position="398"/>
        <end position="409"/>
    </location>
</feature>
<dbReference type="Gene3D" id="3.90.1200.10">
    <property type="match status" value="1"/>
</dbReference>
<feature type="compositionally biased region" description="Low complexity" evidence="1">
    <location>
        <begin position="385"/>
        <end position="397"/>
    </location>
</feature>
<comment type="caution">
    <text evidence="3">The sequence shown here is derived from an EMBL/GenBank/DDBJ whole genome shotgun (WGS) entry which is preliminary data.</text>
</comment>
<dbReference type="SUPFAM" id="SSF51658">
    <property type="entry name" value="Xylose isomerase-like"/>
    <property type="match status" value="1"/>
</dbReference>
<dbReference type="InterPro" id="IPR011009">
    <property type="entry name" value="Kinase-like_dom_sf"/>
</dbReference>
<feature type="compositionally biased region" description="Low complexity" evidence="1">
    <location>
        <begin position="457"/>
        <end position="473"/>
    </location>
</feature>
<dbReference type="Pfam" id="PF01636">
    <property type="entry name" value="APH"/>
    <property type="match status" value="1"/>
</dbReference>
<accession>A0ABT8FZA7</accession>
<dbReference type="SUPFAM" id="SSF56112">
    <property type="entry name" value="Protein kinase-like (PK-like)"/>
    <property type="match status" value="1"/>
</dbReference>
<dbReference type="InterPro" id="IPR036237">
    <property type="entry name" value="Xyl_isomerase-like_sf"/>
</dbReference>
<feature type="compositionally biased region" description="Polar residues" evidence="1">
    <location>
        <begin position="537"/>
        <end position="553"/>
    </location>
</feature>
<dbReference type="Gene3D" id="3.20.20.150">
    <property type="entry name" value="Divalent-metal-dependent TIM barrel enzymes"/>
    <property type="match status" value="1"/>
</dbReference>
<dbReference type="Proteomes" id="UP001172738">
    <property type="component" value="Unassembled WGS sequence"/>
</dbReference>
<gene>
    <name evidence="3" type="ORF">QQX04_04395</name>
</gene>